<evidence type="ECO:0000256" key="7">
    <source>
        <dbReference type="ARBA" id="ARBA00022777"/>
    </source>
</evidence>
<comment type="subcellular location">
    <subcellularLocation>
        <location evidence="1">Membrane</location>
        <topology evidence="1">Single-pass type I membrane protein</topology>
    </subcellularLocation>
</comment>
<dbReference type="PANTHER" id="PTHR34590:SF5">
    <property type="entry name" value="OS04G0586500 PROTEIN"/>
    <property type="match status" value="1"/>
</dbReference>
<dbReference type="GO" id="GO:0005524">
    <property type="term" value="F:ATP binding"/>
    <property type="evidence" value="ECO:0007669"/>
    <property type="project" value="UniProtKB-UniRule"/>
</dbReference>
<evidence type="ECO:0000313" key="16">
    <source>
        <dbReference type="Proteomes" id="UP000306102"/>
    </source>
</evidence>
<dbReference type="PROSITE" id="PS50011">
    <property type="entry name" value="PROTEIN_KINASE_DOM"/>
    <property type="match status" value="1"/>
</dbReference>
<evidence type="ECO:0000256" key="13">
    <source>
        <dbReference type="SAM" id="Phobius"/>
    </source>
</evidence>
<dbReference type="PROSITE" id="PS00107">
    <property type="entry name" value="PROTEIN_KINASE_ATP"/>
    <property type="match status" value="1"/>
</dbReference>
<dbReference type="Gene3D" id="3.30.200.20">
    <property type="entry name" value="Phosphorylase Kinase, domain 1"/>
    <property type="match status" value="1"/>
</dbReference>
<dbReference type="InterPro" id="IPR024788">
    <property type="entry name" value="Malectin-like_Carb-bd_dom"/>
</dbReference>
<dbReference type="Pfam" id="PF00069">
    <property type="entry name" value="Pkinase"/>
    <property type="match status" value="1"/>
</dbReference>
<reference evidence="15 16" key="1">
    <citation type="journal article" date="2018" name="Proc. Natl. Acad. Sci. U.S.A.">
        <title>Draft genome sequence of Camellia sinensis var. sinensis provides insights into the evolution of the tea genome and tea quality.</title>
        <authorList>
            <person name="Wei C."/>
            <person name="Yang H."/>
            <person name="Wang S."/>
            <person name="Zhao J."/>
            <person name="Liu C."/>
            <person name="Gao L."/>
            <person name="Xia E."/>
            <person name="Lu Y."/>
            <person name="Tai Y."/>
            <person name="She G."/>
            <person name="Sun J."/>
            <person name="Cao H."/>
            <person name="Tong W."/>
            <person name="Gao Q."/>
            <person name="Li Y."/>
            <person name="Deng W."/>
            <person name="Jiang X."/>
            <person name="Wang W."/>
            <person name="Chen Q."/>
            <person name="Zhang S."/>
            <person name="Li H."/>
            <person name="Wu J."/>
            <person name="Wang P."/>
            <person name="Li P."/>
            <person name="Shi C."/>
            <person name="Zheng F."/>
            <person name="Jian J."/>
            <person name="Huang B."/>
            <person name="Shan D."/>
            <person name="Shi M."/>
            <person name="Fang C."/>
            <person name="Yue Y."/>
            <person name="Li F."/>
            <person name="Li D."/>
            <person name="Wei S."/>
            <person name="Han B."/>
            <person name="Jiang C."/>
            <person name="Yin Y."/>
            <person name="Xia T."/>
            <person name="Zhang Z."/>
            <person name="Bennetzen J.L."/>
            <person name="Zhao S."/>
            <person name="Wan X."/>
        </authorList>
    </citation>
    <scope>NUCLEOTIDE SEQUENCE [LARGE SCALE GENOMIC DNA]</scope>
    <source>
        <strain evidence="16">cv. Shuchazao</strain>
        <tissue evidence="15">Leaf</tissue>
    </source>
</reference>
<evidence type="ECO:0000256" key="8">
    <source>
        <dbReference type="ARBA" id="ARBA00022840"/>
    </source>
</evidence>
<accession>A0A4S4DIX9</accession>
<dbReference type="PROSITE" id="PS00108">
    <property type="entry name" value="PROTEIN_KINASE_ST"/>
    <property type="match status" value="1"/>
</dbReference>
<dbReference type="InterPro" id="IPR011009">
    <property type="entry name" value="Kinase-like_dom_sf"/>
</dbReference>
<keyword evidence="9 13" id="KW-1133">Transmembrane helix</keyword>
<evidence type="ECO:0000256" key="2">
    <source>
        <dbReference type="ARBA" id="ARBA00022527"/>
    </source>
</evidence>
<name>A0A4S4DIX9_CAMSN</name>
<dbReference type="InterPro" id="IPR045272">
    <property type="entry name" value="ANXUR1/2-like"/>
</dbReference>
<dbReference type="AlphaFoldDB" id="A0A4S4DIX9"/>
<dbReference type="Pfam" id="PF12819">
    <property type="entry name" value="Malectin_like"/>
    <property type="match status" value="1"/>
</dbReference>
<dbReference type="SMART" id="SM00220">
    <property type="entry name" value="S_TKc"/>
    <property type="match status" value="1"/>
</dbReference>
<proteinExistence type="predicted"/>
<keyword evidence="6 12" id="KW-0547">Nucleotide-binding</keyword>
<keyword evidence="10 13" id="KW-0472">Membrane</keyword>
<dbReference type="STRING" id="542762.A0A4S4DIX9"/>
<protein>
    <recommendedName>
        <fullName evidence="14">Protein kinase domain-containing protein</fullName>
    </recommendedName>
</protein>
<dbReference type="InterPro" id="IPR017441">
    <property type="entry name" value="Protein_kinase_ATP_BS"/>
</dbReference>
<dbReference type="PANTHER" id="PTHR34590">
    <property type="entry name" value="OS03G0124300 PROTEIN-RELATED"/>
    <property type="match status" value="1"/>
</dbReference>
<evidence type="ECO:0000256" key="10">
    <source>
        <dbReference type="ARBA" id="ARBA00023136"/>
    </source>
</evidence>
<evidence type="ECO:0000256" key="9">
    <source>
        <dbReference type="ARBA" id="ARBA00022989"/>
    </source>
</evidence>
<dbReference type="FunFam" id="3.30.200.20:FF:000039">
    <property type="entry name" value="receptor-like protein kinase FERONIA"/>
    <property type="match status" value="1"/>
</dbReference>
<evidence type="ECO:0000256" key="4">
    <source>
        <dbReference type="ARBA" id="ARBA00022692"/>
    </source>
</evidence>
<evidence type="ECO:0000256" key="1">
    <source>
        <dbReference type="ARBA" id="ARBA00004479"/>
    </source>
</evidence>
<keyword evidence="5" id="KW-0732">Signal</keyword>
<dbReference type="GO" id="GO:0004714">
    <property type="term" value="F:transmembrane receptor protein tyrosine kinase activity"/>
    <property type="evidence" value="ECO:0007669"/>
    <property type="project" value="InterPro"/>
</dbReference>
<keyword evidence="4 13" id="KW-0812">Transmembrane</keyword>
<evidence type="ECO:0000259" key="14">
    <source>
        <dbReference type="PROSITE" id="PS50011"/>
    </source>
</evidence>
<evidence type="ECO:0000256" key="3">
    <source>
        <dbReference type="ARBA" id="ARBA00022679"/>
    </source>
</evidence>
<comment type="caution">
    <text evidence="15">The sequence shown here is derived from an EMBL/GenBank/DDBJ whole genome shotgun (WGS) entry which is preliminary data.</text>
</comment>
<dbReference type="FunFam" id="1.10.510.10:FF:000252">
    <property type="entry name" value="Receptor-like protein kinase FERONIA"/>
    <property type="match status" value="1"/>
</dbReference>
<feature type="domain" description="Protein kinase" evidence="14">
    <location>
        <begin position="542"/>
        <end position="815"/>
    </location>
</feature>
<keyword evidence="11" id="KW-0325">Glycoprotein</keyword>
<dbReference type="FunFam" id="2.60.120.430:FF:000007">
    <property type="entry name" value="FERONIA receptor-like kinase"/>
    <property type="match status" value="1"/>
</dbReference>
<dbReference type="InterPro" id="IPR008271">
    <property type="entry name" value="Ser/Thr_kinase_AS"/>
</dbReference>
<feature type="transmembrane region" description="Helical" evidence="13">
    <location>
        <begin position="6"/>
        <end position="26"/>
    </location>
</feature>
<dbReference type="GO" id="GO:0004674">
    <property type="term" value="F:protein serine/threonine kinase activity"/>
    <property type="evidence" value="ECO:0007669"/>
    <property type="project" value="UniProtKB-KW"/>
</dbReference>
<sequence length="864" mass="97698">MTCSFHFQYILIFVHLYYYSIFYLTITLSENSPYIPSDDIALNCGSSSSITPQYDGRNWTGDIGSKFISSNNPAATTNSTAFKASFMDPSVPEIPYLSARIFHTEFTYNFNVTPGSKFVRLHFYPSSYIGLEDTSYIGLEDTSKSFVTVTACSGCCYTLLRNFSASLNADYSKVPFLMKEFIVYVNGQVLDIKFSSSSSNSSEEAYYGFVNGIEVVSMPLNLYLPERDAPGLRGLNFVGQKDLFYVDCNYSMETCYRLNMAGNEIPPKQDTGMFRRWTRDDDYIFGAATGDWPFDFNFTLRYPPDVPPYTAPEMVYKTGRAMGLRENVNLLYNLSWIFPIDSGFLYLVRLHFCEVDRWMKKINQRVFDIFINNETAEFEADVIAWSSGYMAPVYRDYVVFIPKVNNGEKQDLWLELHPNTKSKPQYYNVILNGAEIFKLSNYDGNLAGPNPPKKIVASLPPKKLNPKSSKKITLIMVGCFLGGLLIFLIFSFLLYMIIRKRVFSCFSLQLDHSKSGLNITIHVSPLCHRFSIKEIKAATSNFDEALVVGTGGFGCVYKGCINGEAKMIAVKRGNQMEERNLHEFQTEIIMVSQLRHHNLVSLIGYCLEEDEMILVYEYMENGTLYDHLHGPKSPLTWEQRLKICIGAARGLHYIHSGSKHKIIHRDIKPTNILLDENWDAKVSDFGISKLGNMASSCSHVTTEVKGTLGYLDPEYYQCYKLSEKSDVYSFGVVLLEVLSAKSVMNPMAEEEDVNLVEWVSSHLHNGTADQIVDTSMKGTISKESFVKFLEIAMNCLAKHSVERPTMGEVLWNLELSLKLQTGVETGKVEVLNNMDFHIATMGTGNNSDVTPGIEFSEIVMPLGR</sequence>
<feature type="transmembrane region" description="Helical" evidence="13">
    <location>
        <begin position="472"/>
        <end position="498"/>
    </location>
</feature>
<dbReference type="GO" id="GO:0010038">
    <property type="term" value="P:response to metal ion"/>
    <property type="evidence" value="ECO:0007669"/>
    <property type="project" value="UniProtKB-ARBA"/>
</dbReference>
<evidence type="ECO:0000256" key="5">
    <source>
        <dbReference type="ARBA" id="ARBA00022729"/>
    </source>
</evidence>
<evidence type="ECO:0000256" key="11">
    <source>
        <dbReference type="ARBA" id="ARBA00023180"/>
    </source>
</evidence>
<keyword evidence="8 12" id="KW-0067">ATP-binding</keyword>
<keyword evidence="3" id="KW-0808">Transferase</keyword>
<keyword evidence="2" id="KW-0723">Serine/threonine-protein kinase</keyword>
<dbReference type="InterPro" id="IPR000719">
    <property type="entry name" value="Prot_kinase_dom"/>
</dbReference>
<dbReference type="GO" id="GO:0016020">
    <property type="term" value="C:membrane"/>
    <property type="evidence" value="ECO:0007669"/>
    <property type="project" value="UniProtKB-SubCell"/>
</dbReference>
<gene>
    <name evidence="15" type="ORF">TEA_017022</name>
</gene>
<evidence type="ECO:0000313" key="15">
    <source>
        <dbReference type="EMBL" id="THG02792.1"/>
    </source>
</evidence>
<feature type="binding site" evidence="12">
    <location>
        <position position="571"/>
    </location>
    <ligand>
        <name>ATP</name>
        <dbReference type="ChEBI" id="CHEBI:30616"/>
    </ligand>
</feature>
<dbReference type="SUPFAM" id="SSF56112">
    <property type="entry name" value="Protein kinase-like (PK-like)"/>
    <property type="match status" value="1"/>
</dbReference>
<dbReference type="CDD" id="cd14066">
    <property type="entry name" value="STKc_IRAK"/>
    <property type="match status" value="1"/>
</dbReference>
<evidence type="ECO:0000256" key="6">
    <source>
        <dbReference type="ARBA" id="ARBA00022741"/>
    </source>
</evidence>
<dbReference type="Gene3D" id="1.10.510.10">
    <property type="entry name" value="Transferase(Phosphotransferase) domain 1"/>
    <property type="match status" value="1"/>
</dbReference>
<dbReference type="Proteomes" id="UP000306102">
    <property type="component" value="Unassembled WGS sequence"/>
</dbReference>
<evidence type="ECO:0000256" key="12">
    <source>
        <dbReference type="PROSITE-ProRule" id="PRU10141"/>
    </source>
</evidence>
<keyword evidence="7" id="KW-0418">Kinase</keyword>
<dbReference type="Gene3D" id="2.60.120.430">
    <property type="entry name" value="Galactose-binding lectin"/>
    <property type="match status" value="2"/>
</dbReference>
<keyword evidence="16" id="KW-1185">Reference proteome</keyword>
<dbReference type="FunFam" id="2.60.120.430:FF:000003">
    <property type="entry name" value="FERONIA receptor-like kinase"/>
    <property type="match status" value="1"/>
</dbReference>
<organism evidence="15 16">
    <name type="scientific">Camellia sinensis var. sinensis</name>
    <name type="common">China tea</name>
    <dbReference type="NCBI Taxonomy" id="542762"/>
    <lineage>
        <taxon>Eukaryota</taxon>
        <taxon>Viridiplantae</taxon>
        <taxon>Streptophyta</taxon>
        <taxon>Embryophyta</taxon>
        <taxon>Tracheophyta</taxon>
        <taxon>Spermatophyta</taxon>
        <taxon>Magnoliopsida</taxon>
        <taxon>eudicotyledons</taxon>
        <taxon>Gunneridae</taxon>
        <taxon>Pentapetalae</taxon>
        <taxon>asterids</taxon>
        <taxon>Ericales</taxon>
        <taxon>Theaceae</taxon>
        <taxon>Camellia</taxon>
    </lineage>
</organism>
<dbReference type="EMBL" id="SDRB02011112">
    <property type="protein sequence ID" value="THG02792.1"/>
    <property type="molecule type" value="Genomic_DNA"/>
</dbReference>